<protein>
    <submittedName>
        <fullName evidence="1">Uncharacterized protein</fullName>
    </submittedName>
</protein>
<keyword evidence="2" id="KW-1185">Reference proteome</keyword>
<dbReference type="EMBL" id="JANHOG010000354">
    <property type="protein sequence ID" value="KAJ3555204.1"/>
    <property type="molecule type" value="Genomic_DNA"/>
</dbReference>
<proteinExistence type="predicted"/>
<evidence type="ECO:0000313" key="1">
    <source>
        <dbReference type="EMBL" id="KAJ3555204.1"/>
    </source>
</evidence>
<sequence>MVAPVSPSRYRQIPLHVFAAHVLPPLLHDTNCAETVAVLKTMGSSPSRHPITKKSRWRGFAKDPAKTRDTPETSFSYLQDAVEASMSASGFQDRGTVPLLKFRHNPKCIMTLEAREADSLPDAYFVTSQEGSWETIAVCGEFKKRDTQQDIKDNAAKLTWSMSNCLRRDPRRRFVFGFTIENTSMRLWYGDRSGVAASEPFNFITDHEHVVHFSLSVLYAQPHQLGWDPTMVPLPDGLNYDITIYPDAGPPRVYRTLSLLSDSGAREIRGRATRVWKAALLEEGEVVGEPVVLKDCWVEGNRTCEGTAIELIRNAIRPTVRRSSHLNSLLDDVFLTVRHHEYVFLDDTRETMDCTRRFEMDDVPSQESVAARSGALRDTQHAAREVHGHGFAPRKHYRIVFAEVCQPLQDETSLSKVFKALAVTACALEMMHCGGWVHRDVSAGNILLCDNVHGAKLADLEYARKMNERDNDDEFRAGTEHFRAMEVETQTYQLLSSPTPPPSPPTHMTACDMLQLPSPTRLPSPPPPPKKMYLFRYNPLHDLESLWWVAAYFLFKKVPYLEDGVVPDLTETPPAKWDAEGQYLCAEKLFRATLARWEVVTLAGGFFERIQVLHPLVKPIAELLDPLRLQLIQYYAKAERNLEAIDQNCAKGLHKDFVRTFLLISRHFKNIKIRPFILTPISDDAAQYGENVGVTQDEPSAHRLSRTKRTADWHADDHEELDGQRQRKRRQHQSANALRPNSLESIFKYEQLQAYWKPMAVATAIHPLLFPPPDLRPRQSTLYLTKSFSRILNMLCRPKSLVSAAQHQQVPLHVFFRCALPPLLHGTNCAAVVDVLRHMGSCPSQRPITKRSRWRGFAKDPAKTKDPPETSFDYLQDVVQAIIQAGGLGDRGIESTLQFRHNPTCNMSFGKRGADSLPDSFLSISSEASWEYIAVCGEYKKGDTEEDVKDNVARLTWSMSNCLRRDPRRRFVFGYTIENTSMRLWLGDRSGIVASENFNFITDHEQVVHFFLSVLYAQPHQLGWDPTMVLLPDGRNYDITVHSDAEPPRVYRTLSLLSDSGALEMDARGTRVWKAVLVEDGKVVGEPVVLKDCWVDANRTCEGTVVDLIRAATRTSEHAAEWDRLLHDAFLTVRHHGYVFLDGERNSMDCTLHLSLGDDRAQEQSAEHPKAGSTHGRSTVAKRHYRIVFAEVCQPLQWETSLARVFRALAATASVLEMMHYTGWIHRDISTGNILLCDTIIGTRLADLEYARKMNEEGNDDEFCCGTDFFRAFEVEIQNYEYIPDPTPPPSTMLPDPESIWEYIQRSTPTEPPSPPRESKPGPAFRYNPLHDLESLWWIALYFLFKKEPYLENIPALTEPIPDPKWDRIAQCLCAERLFHIPSARWEILMGAIGFSTKKELLHPLVKPIAELLNVLRLHLLKCYRDLEKDADSIDHNCAKGLHRIFMRTFFSIAKRAANIKVRPLTLTAIKETASDPVHTPVVAGSAKSGEHSKAVQDKLSMHQVSNTKRTAAQLEGHVPLDGIPPRKRPRTGKIAAARIPTHRYNLRPRRKALCHLCHPSALSQQSIYSLLYLRLLMVPIPQAFQQRQIPLHVFFRYALPPLLGGMDCVVVVDALRHMGPCPSQRPITKKSRWRGFAEDPAKTKDPPETSFDYLRDTVKAIIKASGLRDRDLEPTLCFQHNSTCKMRFEDREADSLPDSFLAISPEVSWKNIAVCGEYKKGGTDEDVKDNIMKLTWSMSNCLRCDPRRRFVIAYTIENTHMKLWYGDRSGVVASESFNFITDHEHVVHFFLSVLYAQPHQLGWDPTMVPLPDGCNYDITVRADAGPPQVYRTLSLLSDSGALEVNSRGTRVWKAVLVEDGRVVGSPVALKDCWADANRTCEGTVIDLVRTAVSTSTRATEWSRLLHEAFLTVRHHGYVFLDDARESMDCTLLFPPDDDPVGQPTKHAETGCSHERSTVAKNHYRIVFAEVCQPLRGETSLAKVFKTLASTAYVLEMMHYTGWIHRDISTGNILLCDNAIGTRLADLEYARKMNAEGTEDEFCCGTDYFRAFEVEIQNYEYIRGPTPPPSSSLGKFDMKSIWEYIQRSTSTEPPSPPRESKPRPAFRYSPLHDLESLWWIALYFLFKKEPYLENVSDFTEPLSDPQWDRTAQYVCAEQLFRVPMARWEVLMGPIGFETKQELLHPLVKPIAELLNVLRLRLLGRYWGLEKDANSIDHKCAEGLHRIFVRIFLSIAKQAANIKVRPLALAAVNTASDPVPIYAVAGSAKNAEDSKGVQDQSPTHRFSDAKRTAAQLEEHAPLDGIRARKRPRTGKGATARIPTHRYNLRPRRKVL</sequence>
<organism evidence="1 2">
    <name type="scientific">Phlebia brevispora</name>
    <dbReference type="NCBI Taxonomy" id="194682"/>
    <lineage>
        <taxon>Eukaryota</taxon>
        <taxon>Fungi</taxon>
        <taxon>Dikarya</taxon>
        <taxon>Basidiomycota</taxon>
        <taxon>Agaricomycotina</taxon>
        <taxon>Agaricomycetes</taxon>
        <taxon>Polyporales</taxon>
        <taxon>Meruliaceae</taxon>
        <taxon>Phlebia</taxon>
    </lineage>
</organism>
<reference evidence="1" key="1">
    <citation type="submission" date="2022-07" db="EMBL/GenBank/DDBJ databases">
        <title>Genome Sequence of Phlebia brevispora.</title>
        <authorList>
            <person name="Buettner E."/>
        </authorList>
    </citation>
    <scope>NUCLEOTIDE SEQUENCE</scope>
    <source>
        <strain evidence="1">MPL23</strain>
    </source>
</reference>
<accession>A0ACC1T817</accession>
<evidence type="ECO:0000313" key="2">
    <source>
        <dbReference type="Proteomes" id="UP001148662"/>
    </source>
</evidence>
<dbReference type="Proteomes" id="UP001148662">
    <property type="component" value="Unassembled WGS sequence"/>
</dbReference>
<name>A0ACC1T817_9APHY</name>
<gene>
    <name evidence="1" type="ORF">NM688_g2708</name>
</gene>
<comment type="caution">
    <text evidence="1">The sequence shown here is derived from an EMBL/GenBank/DDBJ whole genome shotgun (WGS) entry which is preliminary data.</text>
</comment>